<gene>
    <name evidence="1" type="ORF">Tcan_06940</name>
</gene>
<reference evidence="1 2" key="1">
    <citation type="submission" date="2014-11" db="EMBL/GenBank/DDBJ databases">
        <title>Genetic blueprint of the zoonotic pathogen Toxocara canis.</title>
        <authorList>
            <person name="Zhu X.-Q."/>
            <person name="Korhonen P.K."/>
            <person name="Cai H."/>
            <person name="Young N.D."/>
            <person name="Nejsum P."/>
            <person name="von Samson-Himmelstjerna G."/>
            <person name="Boag P.R."/>
            <person name="Tan P."/>
            <person name="Li Q."/>
            <person name="Min J."/>
            <person name="Yang Y."/>
            <person name="Wang X."/>
            <person name="Fang X."/>
            <person name="Hall R.S."/>
            <person name="Hofmann A."/>
            <person name="Sternberg P.W."/>
            <person name="Jex A.R."/>
            <person name="Gasser R.B."/>
        </authorList>
    </citation>
    <scope>NUCLEOTIDE SEQUENCE [LARGE SCALE GENOMIC DNA]</scope>
    <source>
        <strain evidence="1">PN_DK_2014</strain>
    </source>
</reference>
<protein>
    <submittedName>
        <fullName evidence="1">Uncharacterized protein</fullName>
    </submittedName>
</protein>
<proteinExistence type="predicted"/>
<dbReference type="Proteomes" id="UP000031036">
    <property type="component" value="Unassembled WGS sequence"/>
</dbReference>
<comment type="caution">
    <text evidence="1">The sequence shown here is derived from an EMBL/GenBank/DDBJ whole genome shotgun (WGS) entry which is preliminary data.</text>
</comment>
<dbReference type="AlphaFoldDB" id="A0A0B2UZ74"/>
<evidence type="ECO:0000313" key="2">
    <source>
        <dbReference type="Proteomes" id="UP000031036"/>
    </source>
</evidence>
<organism evidence="1 2">
    <name type="scientific">Toxocara canis</name>
    <name type="common">Canine roundworm</name>
    <dbReference type="NCBI Taxonomy" id="6265"/>
    <lineage>
        <taxon>Eukaryota</taxon>
        <taxon>Metazoa</taxon>
        <taxon>Ecdysozoa</taxon>
        <taxon>Nematoda</taxon>
        <taxon>Chromadorea</taxon>
        <taxon>Rhabditida</taxon>
        <taxon>Spirurina</taxon>
        <taxon>Ascaridomorpha</taxon>
        <taxon>Ascaridoidea</taxon>
        <taxon>Toxocaridae</taxon>
        <taxon>Toxocara</taxon>
    </lineage>
</organism>
<accession>A0A0B2UZ74</accession>
<feature type="non-terminal residue" evidence="1">
    <location>
        <position position="1"/>
    </location>
</feature>
<name>A0A0B2UZ74_TOXCA</name>
<evidence type="ECO:0000313" key="1">
    <source>
        <dbReference type="EMBL" id="KHN74758.1"/>
    </source>
</evidence>
<keyword evidence="2" id="KW-1185">Reference proteome</keyword>
<dbReference type="EMBL" id="JPKZ01002824">
    <property type="protein sequence ID" value="KHN74758.1"/>
    <property type="molecule type" value="Genomic_DNA"/>
</dbReference>
<sequence length="84" mass="9492">AHFSIIVDVTQQRTNELIYYRSIGSAKISGHFILKLLMAHFSVIVDVTQQRTNELINCPKKVRSAHAALVCMPYAIRFCSSKVL</sequence>